<dbReference type="GeneID" id="97243663"/>
<name>A0A162LEL5_9PROT</name>
<dbReference type="EMBL" id="LPZR01000082">
    <property type="protein sequence ID" value="KYO54653.1"/>
    <property type="molecule type" value="Genomic_DNA"/>
</dbReference>
<reference evidence="2 3" key="1">
    <citation type="submission" date="2015-12" db="EMBL/GenBank/DDBJ databases">
        <title>Genome sequence of Tistrella mobilis MCCC 1A02139.</title>
        <authorList>
            <person name="Lu L."/>
            <person name="Lai Q."/>
            <person name="Shao Z."/>
            <person name="Qian P."/>
        </authorList>
    </citation>
    <scope>NUCLEOTIDE SEQUENCE [LARGE SCALE GENOMIC DNA]</scope>
    <source>
        <strain evidence="2 3">MCCC 1A02139</strain>
    </source>
</reference>
<protein>
    <submittedName>
        <fullName evidence="2">Uncharacterized protein</fullName>
    </submittedName>
</protein>
<organism evidence="2 3">
    <name type="scientific">Tistrella mobilis</name>
    <dbReference type="NCBI Taxonomy" id="171437"/>
    <lineage>
        <taxon>Bacteria</taxon>
        <taxon>Pseudomonadati</taxon>
        <taxon>Pseudomonadota</taxon>
        <taxon>Alphaproteobacteria</taxon>
        <taxon>Geminicoccales</taxon>
        <taxon>Geminicoccaceae</taxon>
        <taxon>Tistrella</taxon>
    </lineage>
</organism>
<accession>A0A162LEL5</accession>
<feature type="compositionally biased region" description="Basic and acidic residues" evidence="1">
    <location>
        <begin position="8"/>
        <end position="17"/>
    </location>
</feature>
<dbReference type="AlphaFoldDB" id="A0A162LEL5"/>
<comment type="caution">
    <text evidence="2">The sequence shown here is derived from an EMBL/GenBank/DDBJ whole genome shotgun (WGS) entry which is preliminary data.</text>
</comment>
<dbReference type="Proteomes" id="UP000075787">
    <property type="component" value="Unassembled WGS sequence"/>
</dbReference>
<dbReference type="RefSeq" id="WP_062762871.1">
    <property type="nucleotide sequence ID" value="NZ_CP121045.1"/>
</dbReference>
<evidence type="ECO:0000256" key="1">
    <source>
        <dbReference type="SAM" id="MobiDB-lite"/>
    </source>
</evidence>
<gene>
    <name evidence="2" type="ORF">AUP44_24825</name>
</gene>
<evidence type="ECO:0000313" key="2">
    <source>
        <dbReference type="EMBL" id="KYO54653.1"/>
    </source>
</evidence>
<feature type="region of interest" description="Disordered" evidence="1">
    <location>
        <begin position="1"/>
        <end position="22"/>
    </location>
</feature>
<evidence type="ECO:0000313" key="3">
    <source>
        <dbReference type="Proteomes" id="UP000075787"/>
    </source>
</evidence>
<proteinExistence type="predicted"/>
<sequence length="126" mass="13330">MPARHRKTDTFPAHDDTSQVPGEQACPVTVLVSDWALLSGHAMPAGTGTAPEGPLIAAIEVLDAAVRRRALQLTPRSAEGAALQAELIGRCIRAAADPEATAEDRRRSLTLAATGLRHLTDYLTGR</sequence>